<feature type="transmembrane region" description="Helical" evidence="1">
    <location>
        <begin position="292"/>
        <end position="313"/>
    </location>
</feature>
<organism evidence="2 3">
    <name type="scientific">Dyadobacter jejuensis</name>
    <dbReference type="NCBI Taxonomy" id="1082580"/>
    <lineage>
        <taxon>Bacteria</taxon>
        <taxon>Pseudomonadati</taxon>
        <taxon>Bacteroidota</taxon>
        <taxon>Cytophagia</taxon>
        <taxon>Cytophagales</taxon>
        <taxon>Spirosomataceae</taxon>
        <taxon>Dyadobacter</taxon>
    </lineage>
</organism>
<feature type="transmembrane region" description="Helical" evidence="1">
    <location>
        <begin position="257"/>
        <end position="280"/>
    </location>
</feature>
<comment type="caution">
    <text evidence="2">The sequence shown here is derived from an EMBL/GenBank/DDBJ whole genome shotgun (WGS) entry which is preliminary data.</text>
</comment>
<feature type="transmembrane region" description="Helical" evidence="1">
    <location>
        <begin position="363"/>
        <end position="381"/>
    </location>
</feature>
<feature type="transmembrane region" description="Helical" evidence="1">
    <location>
        <begin position="179"/>
        <end position="197"/>
    </location>
</feature>
<evidence type="ECO:0000313" key="2">
    <source>
        <dbReference type="EMBL" id="PWJ55324.1"/>
    </source>
</evidence>
<feature type="transmembrane region" description="Helical" evidence="1">
    <location>
        <begin position="46"/>
        <end position="65"/>
    </location>
</feature>
<sequence>MNLLISVEAFTGSPSIMHTTLLRLLSIAYLLIPNVLFSYGWFRQPYAILLVVGYCFLLGREFIPHDSPKSYFKKREVLFLALFALVWTFFSGAGGFSDQKSDFFAHNAKFYDLYKNPWPTYFPEIGRFACYYFGYYLFPAFVAKLSGQLSPMVIYLWTALGFFLGLSWVYLLINRRKWALFALFWIRGLGFILYLFFRNTEWLSIPIYRPVINGLIQHSSYVPNQLIGTMILTGMLLDAVFVRKRIATMAFPITLNFIWAIFPSITLTLLYAGLCGYHYIGKRNYKELWSWTSIPNFLLPALLILPTLGYFLSANGSTIKGWIWSFDPPADALLYYVLGLGLDLLLYYYILQSLWERQRLLPVGFIKALFVLLVLLSTYRMGYHNDWFYRTQIPIFLILIIVLLRAFDTMLTHKSWPQSRLTLGVYALAVFMMILQMSSYVHQLKDNVLIKTLAPSLTTFKPMPYDRYPNVYQLMKDVYKDRGDAEQYLGNKGSFYEQHLAKTPINTKTCQSE</sequence>
<feature type="transmembrane region" description="Helical" evidence="1">
    <location>
        <begin position="21"/>
        <end position="40"/>
    </location>
</feature>
<keyword evidence="1" id="KW-0472">Membrane</keyword>
<feature type="transmembrane region" description="Helical" evidence="1">
    <location>
        <begin position="77"/>
        <end position="96"/>
    </location>
</feature>
<feature type="transmembrane region" description="Helical" evidence="1">
    <location>
        <begin position="218"/>
        <end position="237"/>
    </location>
</feature>
<proteinExistence type="predicted"/>
<feature type="transmembrane region" description="Helical" evidence="1">
    <location>
        <begin position="419"/>
        <end position="441"/>
    </location>
</feature>
<evidence type="ECO:0000256" key="1">
    <source>
        <dbReference type="SAM" id="Phobius"/>
    </source>
</evidence>
<feature type="transmembrane region" description="Helical" evidence="1">
    <location>
        <begin position="333"/>
        <end position="351"/>
    </location>
</feature>
<evidence type="ECO:0000313" key="3">
    <source>
        <dbReference type="Proteomes" id="UP000245880"/>
    </source>
</evidence>
<accession>A0A316AEK5</accession>
<name>A0A316AEK5_9BACT</name>
<protein>
    <submittedName>
        <fullName evidence="2">Uncharacterized protein</fullName>
    </submittedName>
</protein>
<gene>
    <name evidence="2" type="ORF">CLV98_11493</name>
</gene>
<dbReference type="AlphaFoldDB" id="A0A316AEK5"/>
<reference evidence="2 3" key="1">
    <citation type="submission" date="2018-03" db="EMBL/GenBank/DDBJ databases">
        <title>Genomic Encyclopedia of Archaeal and Bacterial Type Strains, Phase II (KMG-II): from individual species to whole genera.</title>
        <authorList>
            <person name="Goeker M."/>
        </authorList>
    </citation>
    <scope>NUCLEOTIDE SEQUENCE [LARGE SCALE GENOMIC DNA]</scope>
    <source>
        <strain evidence="2 3">DSM 100346</strain>
    </source>
</reference>
<feature type="transmembrane region" description="Helical" evidence="1">
    <location>
        <begin position="387"/>
        <end position="407"/>
    </location>
</feature>
<dbReference type="EMBL" id="QGDT01000014">
    <property type="protein sequence ID" value="PWJ55324.1"/>
    <property type="molecule type" value="Genomic_DNA"/>
</dbReference>
<dbReference type="Proteomes" id="UP000245880">
    <property type="component" value="Unassembled WGS sequence"/>
</dbReference>
<feature type="transmembrane region" description="Helical" evidence="1">
    <location>
        <begin position="154"/>
        <end position="173"/>
    </location>
</feature>
<keyword evidence="1" id="KW-1133">Transmembrane helix</keyword>
<keyword evidence="3" id="KW-1185">Reference proteome</keyword>
<keyword evidence="1" id="KW-0812">Transmembrane</keyword>